<dbReference type="InterPro" id="IPR001242">
    <property type="entry name" value="Condensation_dom"/>
</dbReference>
<sequence>MPSSLENVYIPRSFELPSLSAKGSSIPTGMKDEFLLLSWLIVLLRVKEDRQASYGWIYQTRGPEVERELVRGELSTNGVLENLKSTVGQAAAAISKYMTSAISQSHEGYSTPVSLLLSTECRLNENSKPKDESTLYLETYYMNGHLWICPARTPKNVSTYVITQYVEALSHTIRMCISNHDAVIEDFLDPFAHDMDQIWQWNHLLPQTYDCCMHDIVSGQAQESPDKVAILSWDGSLTYAQVDRYSSLLAFLLRERGVEAQEFLPLCFEKSKWTVVAVLAVMKAGGTMVLMDPALPVARLRNMAEQVNAKTMVVSRKQYNLATEILLHGDFLILEEDTFARFADLVPFPDLPAVHPSTLMYIIFTSGSTGTPKGVQISHRSYSSSAFPRAKAVGYNKSSRVLDFASYAFDVSIDSMILTLANGGCLCIPSDEDRLNDINTAMRNMEVNYAGLTPSVARILDLDVIASLEGLGLGGEAASISDVTLWGQYARIIIGYGPCECTIGCTVNSNAAANRDYITIGPGNGAAIWIVDPDDHESLMPVGAVGELLVEGPIVGQGYLNDPEKTAAAFIQDPSWLVSGYGQHSGRQGRLYKTGDLGKYAPDSSGEIIFMGRKDTQVKLRGQRVELGEIESQLKARLPSETSVISEVITPAGSAAQPTLVVFIAQQVGKASENRQLESVGLSGDLGETLSKANTEVAKVLPRYMIPTAYISINYIPTLISGKIDRKRLREFGSKVDLRNLDKNTKSTATRALSDLEQRLRHAWAFILKLNPDDITQEDNFFALGGNSLAAMRLVSTCRDRGLDLSVTGMFANPTLSEMANAVFICDYDASVTVPEFSMISQLADSARLEASRVCETDDAAIDDIYPCTPTQESLFTFSLKSTEPYIAQRVACIPPNVNLEKWKLAWESVVDATPILRTRLAQLQDPGLQQVVLKEKISWKHSTDLDQYLVDDRALRMDLGQSLARYAIVDNNGDGKRYMVWTVHHVLYDGWSEPIILEKVREALQGGSVLSHQPALASMRDFVKYVRDTDQIAMQEFWRRELDGAIGAQFPRLPARDFLPNPDTMFEYQITIKSTIGFPFTLATVIRGAWALVASQYTQSDDVVFGETLTGRDIPLHGVEGVVGPLIATVPIRIRIDRKRSINDYLKAVQQAILARTPYQHMGMQNIRKVHPDAQHACEAGTGLVIQPELEYDGTDLGFAHGDVVREALHFNPYPLMLACGMNSDGFRICANFDSSLIDLSQMKRMLAQLETACSHLMSDLSRRVDQISCLPEAELNHIWRFNQTPPLSFDQASGRCRAGAEIQPGSEYPPFLVPWVCIPRNPSLLSPIGCLGELWLEGPLLPSAEAIESPAWLLAGSSQFPGRSGRIRATGDMVQLQEDGKLVFVGRAENIVPVNGHSVDITDFETHFTQLLPPSVLAAAALYHPSNIEKKQTSDEGLIVFIEQQPLEKDGVELLPKECRVSCEVPGSQPFETAICATISANFAGVLKKFDKNIRNSLPSHMVPYAYVVVEKMPIARGQIDHSLVNQLASKISQNIASQLRESLTKEWAKIVSPVNLTVSQNILRSAWAKVLNVNPDQIDVDDNFFRLGGDSVSAMKLTSNLRKQGHGMSVADVFRHMRLGDAATVLKVDELPKEDTASYRAFSMMGSIDVDLFLSECIRPKLANPNWSIKDVFNVTDSQALDVGATIQRPRTSIQYTMLYFDRDSIGQTKLLRACANLVKTHDILRTVFVEHNSTLFQVVLDEIDIQVTMETTDANLDEFVTNLCNNDVESDFLLGSPFIRMFYIQTLDGQGCLVLGLSHAQYDGVSLPRLLRDLETLYTEKEVVNFEPFSSYMARIRNEGMQKRALDYWSNLLSGSKLSILPGKSTANTDRAVFLSRQTDVSMAPEGITTASMLTAAFALVIARRLHRSDVSFGGVTSGRNIGQPNTENAMEWSSGANFFDSIVHHQDFEDFDYMPFANRSCRVNILNPHGDAAYPLKAVSFLKEGKLNVGLVGSQVDLAFIESLLMELVNAVEELKGQQNTVLLV</sequence>
<dbReference type="Proteomes" id="UP000007115">
    <property type="component" value="Unassembled WGS sequence"/>
</dbReference>
<dbReference type="RefSeq" id="XP_013955404.1">
    <property type="nucleotide sequence ID" value="XM_014099929.1"/>
</dbReference>
<dbReference type="GO" id="GO:0031177">
    <property type="term" value="F:phosphopantetheine binding"/>
    <property type="evidence" value="ECO:0007669"/>
    <property type="project" value="InterPro"/>
</dbReference>
<dbReference type="PROSITE" id="PS00012">
    <property type="entry name" value="PHOSPHOPANTETHEINE"/>
    <property type="match status" value="1"/>
</dbReference>
<dbReference type="FunFam" id="3.30.559.30:FF:000003">
    <property type="entry name" value="Nonribosomal peptide synthase SidD"/>
    <property type="match status" value="1"/>
</dbReference>
<dbReference type="GO" id="GO:0005737">
    <property type="term" value="C:cytoplasm"/>
    <property type="evidence" value="ECO:0007669"/>
    <property type="project" value="TreeGrafter"/>
</dbReference>
<dbReference type="PANTHER" id="PTHR45527">
    <property type="entry name" value="NONRIBOSOMAL PEPTIDE SYNTHETASE"/>
    <property type="match status" value="1"/>
</dbReference>
<dbReference type="SMR" id="G9MWP4"/>
<evidence type="ECO:0000256" key="2">
    <source>
        <dbReference type="ARBA" id="ARBA00022553"/>
    </source>
</evidence>
<dbReference type="STRING" id="413071.G9MWP4"/>
<dbReference type="Gene3D" id="3.40.50.980">
    <property type="match status" value="2"/>
</dbReference>
<dbReference type="PROSITE" id="PS50075">
    <property type="entry name" value="CARRIER"/>
    <property type="match status" value="2"/>
</dbReference>
<dbReference type="NCBIfam" id="TIGR01733">
    <property type="entry name" value="AA-adenyl-dom"/>
    <property type="match status" value="1"/>
</dbReference>
<dbReference type="Pfam" id="PF00501">
    <property type="entry name" value="AMP-binding"/>
    <property type="match status" value="1"/>
</dbReference>
<reference evidence="7 8" key="1">
    <citation type="journal article" date="2011" name="Genome Biol.">
        <title>Comparative genome sequence analysis underscores mycoparasitism as the ancestral life style of Trichoderma.</title>
        <authorList>
            <person name="Kubicek C.P."/>
            <person name="Herrera-Estrella A."/>
            <person name="Seidl-Seiboth V."/>
            <person name="Martinez D.A."/>
            <person name="Druzhinina I.S."/>
            <person name="Thon M."/>
            <person name="Zeilinger S."/>
            <person name="Casas-Flores S."/>
            <person name="Horwitz B.A."/>
            <person name="Mukherjee P.K."/>
            <person name="Mukherjee M."/>
            <person name="Kredics L."/>
            <person name="Alcaraz L.D."/>
            <person name="Aerts A."/>
            <person name="Antal Z."/>
            <person name="Atanasova L."/>
            <person name="Cervantes-Badillo M.G."/>
            <person name="Challacombe J."/>
            <person name="Chertkov O."/>
            <person name="McCluskey K."/>
            <person name="Coulpier F."/>
            <person name="Deshpande N."/>
            <person name="von Doehren H."/>
            <person name="Ebbole D.J."/>
            <person name="Esquivel-Naranjo E.U."/>
            <person name="Fekete E."/>
            <person name="Flipphi M."/>
            <person name="Glaser F."/>
            <person name="Gomez-Rodriguez E.Y."/>
            <person name="Gruber S."/>
            <person name="Han C."/>
            <person name="Henrissat B."/>
            <person name="Hermosa R."/>
            <person name="Hernandez-Onate M."/>
            <person name="Karaffa L."/>
            <person name="Kosti I."/>
            <person name="Le Crom S."/>
            <person name="Lindquist E."/>
            <person name="Lucas S."/>
            <person name="Luebeck M."/>
            <person name="Luebeck P.S."/>
            <person name="Margeot A."/>
            <person name="Metz B."/>
            <person name="Misra M."/>
            <person name="Nevalainen H."/>
            <person name="Omann M."/>
            <person name="Packer N."/>
            <person name="Perrone G."/>
            <person name="Uresti-Rivera E.E."/>
            <person name="Salamov A."/>
            <person name="Schmoll M."/>
            <person name="Seiboth B."/>
            <person name="Shapiro H."/>
            <person name="Sukno S."/>
            <person name="Tamayo-Ramos J.A."/>
            <person name="Tisch D."/>
            <person name="Wiest A."/>
            <person name="Wilkinson H.H."/>
            <person name="Zhang M."/>
            <person name="Coutinho P.M."/>
            <person name="Kenerley C.M."/>
            <person name="Monte E."/>
            <person name="Baker S.E."/>
            <person name="Grigoriev I.V."/>
        </authorList>
    </citation>
    <scope>NUCLEOTIDE SEQUENCE [LARGE SCALE GENOMIC DNA]</scope>
    <source>
        <strain evidence="8">Gv29-8 / FGSC 10586</strain>
    </source>
</reference>
<dbReference type="Pfam" id="PF00668">
    <property type="entry name" value="Condensation"/>
    <property type="match status" value="2"/>
</dbReference>
<dbReference type="InterPro" id="IPR010071">
    <property type="entry name" value="AA_adenyl_dom"/>
</dbReference>
<feature type="domain" description="Carrier" evidence="6">
    <location>
        <begin position="1557"/>
        <end position="1633"/>
    </location>
</feature>
<keyword evidence="2" id="KW-0597">Phosphoprotein</keyword>
<keyword evidence="8" id="KW-1185">Reference proteome</keyword>
<dbReference type="eggNOG" id="KOG1178">
    <property type="taxonomic scope" value="Eukaryota"/>
</dbReference>
<dbReference type="GeneID" id="25789639"/>
<dbReference type="SUPFAM" id="SSF47336">
    <property type="entry name" value="ACP-like"/>
    <property type="match status" value="2"/>
</dbReference>
<dbReference type="Pfam" id="PF00550">
    <property type="entry name" value="PP-binding"/>
    <property type="match status" value="2"/>
</dbReference>
<name>G9MWP4_HYPVG</name>
<dbReference type="InParanoid" id="G9MWP4"/>
<dbReference type="InterPro" id="IPR020806">
    <property type="entry name" value="PKS_PP-bd"/>
</dbReference>
<evidence type="ECO:0000256" key="5">
    <source>
        <dbReference type="ARBA" id="ARBA00029454"/>
    </source>
</evidence>
<dbReference type="InterPro" id="IPR009081">
    <property type="entry name" value="PP-bd_ACP"/>
</dbReference>
<keyword evidence="1" id="KW-0596">Phosphopantetheine</keyword>
<evidence type="ECO:0000256" key="3">
    <source>
        <dbReference type="ARBA" id="ARBA00022598"/>
    </source>
</evidence>
<proteinExistence type="inferred from homology"/>
<dbReference type="SUPFAM" id="SSF56801">
    <property type="entry name" value="Acetyl-CoA synthetase-like"/>
    <property type="match status" value="2"/>
</dbReference>
<dbReference type="InterPro" id="IPR006162">
    <property type="entry name" value="Ppantetheine_attach_site"/>
</dbReference>
<dbReference type="Gene3D" id="3.30.559.10">
    <property type="entry name" value="Chloramphenicol acetyltransferase-like domain"/>
    <property type="match status" value="2"/>
</dbReference>
<dbReference type="OrthoDB" id="416786at2759"/>
<dbReference type="FunFam" id="3.30.559.10:FF:000034">
    <property type="entry name" value="Nonribosomal peptide synthase sidD"/>
    <property type="match status" value="1"/>
</dbReference>
<gene>
    <name evidence="7" type="ORF">TRIVIDRAFT_192365</name>
</gene>
<dbReference type="GO" id="GO:0016874">
    <property type="term" value="F:ligase activity"/>
    <property type="evidence" value="ECO:0007669"/>
    <property type="project" value="UniProtKB-KW"/>
</dbReference>
<dbReference type="FunFam" id="3.40.50.12780:FF:000014">
    <property type="entry name" value="Nonribosomal peptide synthetase 1"/>
    <property type="match status" value="1"/>
</dbReference>
<dbReference type="InterPro" id="IPR056896">
    <property type="entry name" value="SIDD_N"/>
</dbReference>
<dbReference type="Pfam" id="PF24895">
    <property type="entry name" value="SIDD_N"/>
    <property type="match status" value="1"/>
</dbReference>
<evidence type="ECO:0000256" key="4">
    <source>
        <dbReference type="ARBA" id="ARBA00022737"/>
    </source>
</evidence>
<dbReference type="HOGENOM" id="CLU_000022_60_2_1"/>
<evidence type="ECO:0000256" key="1">
    <source>
        <dbReference type="ARBA" id="ARBA00022450"/>
    </source>
</evidence>
<dbReference type="Gene3D" id="2.30.38.10">
    <property type="entry name" value="Luciferase, Domain 3"/>
    <property type="match status" value="1"/>
</dbReference>
<dbReference type="Gene3D" id="3.30.559.30">
    <property type="entry name" value="Nonribosomal peptide synthetase, condensation domain"/>
    <property type="match status" value="2"/>
</dbReference>
<evidence type="ECO:0000259" key="6">
    <source>
        <dbReference type="PROSITE" id="PS50075"/>
    </source>
</evidence>
<dbReference type="GO" id="GO:0008610">
    <property type="term" value="P:lipid biosynthetic process"/>
    <property type="evidence" value="ECO:0007669"/>
    <property type="project" value="UniProtKB-ARBA"/>
</dbReference>
<dbReference type="Gene3D" id="3.30.300.30">
    <property type="match status" value="2"/>
</dbReference>
<protein>
    <recommendedName>
        <fullName evidence="6">Carrier domain-containing protein</fullName>
    </recommendedName>
</protein>
<accession>G9MWP4</accession>
<dbReference type="VEuPathDB" id="FungiDB:TRIVIDRAFT_192365"/>
<dbReference type="InterPro" id="IPR023213">
    <property type="entry name" value="CAT-like_dom_sf"/>
</dbReference>
<dbReference type="GO" id="GO:0043041">
    <property type="term" value="P:amino acid activation for nonribosomal peptide biosynthetic process"/>
    <property type="evidence" value="ECO:0007669"/>
    <property type="project" value="TreeGrafter"/>
</dbReference>
<dbReference type="InterPro" id="IPR036736">
    <property type="entry name" value="ACP-like_sf"/>
</dbReference>
<dbReference type="SUPFAM" id="SSF52777">
    <property type="entry name" value="CoA-dependent acyltransferases"/>
    <property type="match status" value="4"/>
</dbReference>
<dbReference type="FunFam" id="3.30.300.30:FF:000015">
    <property type="entry name" value="Nonribosomal peptide synthase SidD"/>
    <property type="match status" value="1"/>
</dbReference>
<dbReference type="FunFam" id="1.10.1200.10:FF:000005">
    <property type="entry name" value="Nonribosomal peptide synthetase 1"/>
    <property type="match status" value="2"/>
</dbReference>
<dbReference type="PROSITE" id="PS00455">
    <property type="entry name" value="AMP_BINDING"/>
    <property type="match status" value="1"/>
</dbReference>
<dbReference type="SMART" id="SM00823">
    <property type="entry name" value="PKS_PP"/>
    <property type="match status" value="2"/>
</dbReference>
<dbReference type="EMBL" id="ABDF02000074">
    <property type="protein sequence ID" value="EHK21211.1"/>
    <property type="molecule type" value="Genomic_DNA"/>
</dbReference>
<dbReference type="Gene3D" id="1.10.1200.10">
    <property type="entry name" value="ACP-like"/>
    <property type="match status" value="2"/>
</dbReference>
<evidence type="ECO:0000313" key="8">
    <source>
        <dbReference type="Proteomes" id="UP000007115"/>
    </source>
</evidence>
<dbReference type="OMA" id="IQYTMLY"/>
<organism evidence="7 8">
    <name type="scientific">Hypocrea virens (strain Gv29-8 / FGSC 10586)</name>
    <name type="common">Gliocladium virens</name>
    <name type="synonym">Trichoderma virens</name>
    <dbReference type="NCBI Taxonomy" id="413071"/>
    <lineage>
        <taxon>Eukaryota</taxon>
        <taxon>Fungi</taxon>
        <taxon>Dikarya</taxon>
        <taxon>Ascomycota</taxon>
        <taxon>Pezizomycotina</taxon>
        <taxon>Sordariomycetes</taxon>
        <taxon>Hypocreomycetidae</taxon>
        <taxon>Hypocreales</taxon>
        <taxon>Hypocreaceae</taxon>
        <taxon>Trichoderma</taxon>
    </lineage>
</organism>
<dbReference type="InterPro" id="IPR020845">
    <property type="entry name" value="AMP-binding_CS"/>
</dbReference>
<dbReference type="InterPro" id="IPR045851">
    <property type="entry name" value="AMP-bd_C_sf"/>
</dbReference>
<dbReference type="PANTHER" id="PTHR45527:SF3">
    <property type="entry name" value="SIDEROPHORE SYNTHETASE (EUROFUNG)"/>
    <property type="match status" value="1"/>
</dbReference>
<keyword evidence="4" id="KW-0677">Repeat</keyword>
<feature type="domain" description="Carrier" evidence="6">
    <location>
        <begin position="751"/>
        <end position="827"/>
    </location>
</feature>
<comment type="similarity">
    <text evidence="5">Belongs to the NRP synthetase family.</text>
</comment>
<dbReference type="CDD" id="cd05918">
    <property type="entry name" value="A_NRPS_SidN3_like"/>
    <property type="match status" value="1"/>
</dbReference>
<dbReference type="InterPro" id="IPR000873">
    <property type="entry name" value="AMP-dep_synth/lig_dom"/>
</dbReference>
<dbReference type="GO" id="GO:0044550">
    <property type="term" value="P:secondary metabolite biosynthetic process"/>
    <property type="evidence" value="ECO:0007669"/>
    <property type="project" value="TreeGrafter"/>
</dbReference>
<comment type="caution">
    <text evidence="7">The sequence shown here is derived from an EMBL/GenBank/DDBJ whole genome shotgun (WGS) entry which is preliminary data.</text>
</comment>
<keyword evidence="3" id="KW-0436">Ligase</keyword>
<evidence type="ECO:0000313" key="7">
    <source>
        <dbReference type="EMBL" id="EHK21211.1"/>
    </source>
</evidence>
<dbReference type="CDD" id="cd19545">
    <property type="entry name" value="FUM14_C_NRPS-like"/>
    <property type="match status" value="1"/>
</dbReference>